<dbReference type="GO" id="GO:0031177">
    <property type="term" value="F:phosphopantetheine binding"/>
    <property type="evidence" value="ECO:0007669"/>
    <property type="project" value="InterPro"/>
</dbReference>
<dbReference type="InterPro" id="IPR001227">
    <property type="entry name" value="Ac_transferase_dom_sf"/>
</dbReference>
<dbReference type="InterPro" id="IPR057326">
    <property type="entry name" value="KR_dom"/>
</dbReference>
<dbReference type="EMBL" id="LFIV01000109">
    <property type="protein sequence ID" value="KZL69323.1"/>
    <property type="molecule type" value="Genomic_DNA"/>
</dbReference>
<dbReference type="Pfam" id="PF08659">
    <property type="entry name" value="KR"/>
    <property type="match status" value="1"/>
</dbReference>
<dbReference type="InterPro" id="IPR049900">
    <property type="entry name" value="PKS_mFAS_DH"/>
</dbReference>
<dbReference type="InterPro" id="IPR020806">
    <property type="entry name" value="PKS_PP-bd"/>
</dbReference>
<feature type="compositionally biased region" description="Low complexity" evidence="9">
    <location>
        <begin position="1"/>
        <end position="19"/>
    </location>
</feature>
<proteinExistence type="predicted"/>
<dbReference type="InterPro" id="IPR020807">
    <property type="entry name" value="PKS_DH"/>
</dbReference>
<dbReference type="Gene3D" id="3.30.70.3290">
    <property type="match status" value="1"/>
</dbReference>
<feature type="active site" description="Proton donor; for dehydratase activity" evidence="8">
    <location>
        <position position="1212"/>
    </location>
</feature>
<evidence type="ECO:0000259" key="10">
    <source>
        <dbReference type="PROSITE" id="PS50075"/>
    </source>
</evidence>
<dbReference type="InterPro" id="IPR036736">
    <property type="entry name" value="ACP-like_sf"/>
</dbReference>
<keyword evidence="5" id="KW-0560">Oxidoreductase</keyword>
<dbReference type="SUPFAM" id="SSF52151">
    <property type="entry name" value="FabD/lysophospholipase-like"/>
    <property type="match status" value="1"/>
</dbReference>
<dbReference type="SMART" id="SM00822">
    <property type="entry name" value="PKS_KR"/>
    <property type="match status" value="1"/>
</dbReference>
<evidence type="ECO:0000256" key="9">
    <source>
        <dbReference type="SAM" id="MobiDB-lite"/>
    </source>
</evidence>
<dbReference type="InterPro" id="IPR056501">
    <property type="entry name" value="NAD-bd_HRPKS_sdrA"/>
</dbReference>
<evidence type="ECO:0000256" key="4">
    <source>
        <dbReference type="ARBA" id="ARBA00022857"/>
    </source>
</evidence>
<feature type="domain" description="Carrier" evidence="10">
    <location>
        <begin position="2286"/>
        <end position="2369"/>
    </location>
</feature>
<dbReference type="GO" id="GO:0004312">
    <property type="term" value="F:fatty acid synthase activity"/>
    <property type="evidence" value="ECO:0007669"/>
    <property type="project" value="TreeGrafter"/>
</dbReference>
<evidence type="ECO:0000256" key="2">
    <source>
        <dbReference type="ARBA" id="ARBA00022553"/>
    </source>
</evidence>
<dbReference type="Pfam" id="PF16197">
    <property type="entry name" value="KAsynt_C_assoc"/>
    <property type="match status" value="1"/>
</dbReference>
<dbReference type="CDD" id="cd00833">
    <property type="entry name" value="PKS"/>
    <property type="match status" value="1"/>
</dbReference>
<dbReference type="InterPro" id="IPR016035">
    <property type="entry name" value="Acyl_Trfase/lysoPLipase"/>
</dbReference>
<evidence type="ECO:0000256" key="7">
    <source>
        <dbReference type="ARBA" id="ARBA00023315"/>
    </source>
</evidence>
<protein>
    <submittedName>
        <fullName evidence="13">Polyketide synthase</fullName>
    </submittedName>
</protein>
<dbReference type="InterPro" id="IPR014043">
    <property type="entry name" value="Acyl_transferase_dom"/>
</dbReference>
<keyword evidence="2" id="KW-0597">Phosphoprotein</keyword>
<evidence type="ECO:0000313" key="14">
    <source>
        <dbReference type="Proteomes" id="UP000076552"/>
    </source>
</evidence>
<evidence type="ECO:0000256" key="1">
    <source>
        <dbReference type="ARBA" id="ARBA00022450"/>
    </source>
</evidence>
<dbReference type="InterPro" id="IPR049551">
    <property type="entry name" value="PKS_DH_C"/>
</dbReference>
<keyword evidence="6" id="KW-0511">Multifunctional enzyme</keyword>
<dbReference type="InterPro" id="IPR013968">
    <property type="entry name" value="PKS_KR"/>
</dbReference>
<keyword evidence="7" id="KW-0012">Acyltransferase</keyword>
<feature type="active site" description="Proton acceptor; for dehydratase activity" evidence="8">
    <location>
        <position position="1026"/>
    </location>
</feature>
<feature type="region of interest" description="Disordered" evidence="9">
    <location>
        <begin position="1"/>
        <end position="26"/>
    </location>
</feature>
<dbReference type="GO" id="GO:0032259">
    <property type="term" value="P:methylation"/>
    <property type="evidence" value="ECO:0007669"/>
    <property type="project" value="UniProtKB-KW"/>
</dbReference>
<feature type="region of interest" description="N-terminal hotdog fold" evidence="8">
    <location>
        <begin position="994"/>
        <end position="1135"/>
    </location>
</feature>
<dbReference type="PROSITE" id="PS50075">
    <property type="entry name" value="CARRIER"/>
    <property type="match status" value="1"/>
</dbReference>
<dbReference type="InterPro" id="IPR006162">
    <property type="entry name" value="Ppantetheine_attach_site"/>
</dbReference>
<dbReference type="InterPro" id="IPR014030">
    <property type="entry name" value="Ketoacyl_synth_N"/>
</dbReference>
<dbReference type="SMART" id="SM00827">
    <property type="entry name" value="PKS_AT"/>
    <property type="match status" value="1"/>
</dbReference>
<organism evidence="13 14">
    <name type="scientific">Colletotrichum tofieldiae</name>
    <dbReference type="NCBI Taxonomy" id="708197"/>
    <lineage>
        <taxon>Eukaryota</taxon>
        <taxon>Fungi</taxon>
        <taxon>Dikarya</taxon>
        <taxon>Ascomycota</taxon>
        <taxon>Pezizomycotina</taxon>
        <taxon>Sordariomycetes</taxon>
        <taxon>Hypocreomycetidae</taxon>
        <taxon>Glomerellales</taxon>
        <taxon>Glomerellaceae</taxon>
        <taxon>Colletotrichum</taxon>
        <taxon>Colletotrichum spaethianum species complex</taxon>
    </lineage>
</organism>
<keyword evidence="4" id="KW-0521">NADP</keyword>
<dbReference type="SUPFAM" id="SSF53901">
    <property type="entry name" value="Thiolase-like"/>
    <property type="match status" value="1"/>
</dbReference>
<dbReference type="Pfam" id="PF00698">
    <property type="entry name" value="Acyl_transf_1"/>
    <property type="match status" value="1"/>
</dbReference>
<dbReference type="GO" id="GO:0006633">
    <property type="term" value="P:fatty acid biosynthetic process"/>
    <property type="evidence" value="ECO:0007669"/>
    <property type="project" value="InterPro"/>
</dbReference>
<dbReference type="PROSITE" id="PS52004">
    <property type="entry name" value="KS3_2"/>
    <property type="match status" value="1"/>
</dbReference>
<dbReference type="SUPFAM" id="SSF47336">
    <property type="entry name" value="ACP-like"/>
    <property type="match status" value="1"/>
</dbReference>
<dbReference type="PROSITE" id="PS52019">
    <property type="entry name" value="PKS_MFAS_DH"/>
    <property type="match status" value="1"/>
</dbReference>
<keyword evidence="1" id="KW-0596">Phosphopantetheine</keyword>
<dbReference type="Pfam" id="PF00109">
    <property type="entry name" value="ketoacyl-synt"/>
    <property type="match status" value="1"/>
</dbReference>
<evidence type="ECO:0000259" key="11">
    <source>
        <dbReference type="PROSITE" id="PS52004"/>
    </source>
</evidence>
<dbReference type="InterPro" id="IPR013154">
    <property type="entry name" value="ADH-like_N"/>
</dbReference>
<dbReference type="GO" id="GO:0016491">
    <property type="term" value="F:oxidoreductase activity"/>
    <property type="evidence" value="ECO:0007669"/>
    <property type="project" value="UniProtKB-KW"/>
</dbReference>
<dbReference type="InterPro" id="IPR018201">
    <property type="entry name" value="Ketoacyl_synth_AS"/>
</dbReference>
<dbReference type="SUPFAM" id="SSF51735">
    <property type="entry name" value="NAD(P)-binding Rossmann-fold domains"/>
    <property type="match status" value="2"/>
</dbReference>
<dbReference type="Pfam" id="PF23114">
    <property type="entry name" value="NAD-bd_HRPKS_sdrA"/>
    <property type="match status" value="1"/>
</dbReference>
<dbReference type="PANTHER" id="PTHR43775">
    <property type="entry name" value="FATTY ACID SYNTHASE"/>
    <property type="match status" value="1"/>
</dbReference>
<keyword evidence="3" id="KW-0808">Transferase</keyword>
<comment type="caution">
    <text evidence="13">The sequence shown here is derived from an EMBL/GenBank/DDBJ whole genome shotgun (WGS) entry which is preliminary data.</text>
</comment>
<dbReference type="SMART" id="SM00825">
    <property type="entry name" value="PKS_KS"/>
    <property type="match status" value="1"/>
</dbReference>
<dbReference type="InterPro" id="IPR016036">
    <property type="entry name" value="Malonyl_transacylase_ACP-bd"/>
</dbReference>
<dbReference type="CDD" id="cd05195">
    <property type="entry name" value="enoyl_red"/>
    <property type="match status" value="1"/>
</dbReference>
<dbReference type="GO" id="GO:0030639">
    <property type="term" value="P:polyketide biosynthetic process"/>
    <property type="evidence" value="ECO:0007669"/>
    <property type="project" value="UniProtKB-ARBA"/>
</dbReference>
<evidence type="ECO:0000256" key="5">
    <source>
        <dbReference type="ARBA" id="ARBA00023002"/>
    </source>
</evidence>
<dbReference type="PANTHER" id="PTHR43775:SF50">
    <property type="entry name" value="HIGHLY REDUCING POLYKETIDE SYNTHASE SRDA"/>
    <property type="match status" value="1"/>
</dbReference>
<dbReference type="Gene3D" id="3.40.47.10">
    <property type="match status" value="1"/>
</dbReference>
<dbReference type="InterPro" id="IPR036291">
    <property type="entry name" value="NAD(P)-bd_dom_sf"/>
</dbReference>
<dbReference type="InterPro" id="IPR014031">
    <property type="entry name" value="Ketoacyl_synth_C"/>
</dbReference>
<dbReference type="InterPro" id="IPR009081">
    <property type="entry name" value="PP-bd_ACP"/>
</dbReference>
<dbReference type="Gene3D" id="3.90.180.10">
    <property type="entry name" value="Medium-chain alcohol dehydrogenases, catalytic domain"/>
    <property type="match status" value="1"/>
</dbReference>
<gene>
    <name evidence="13" type="ORF">CT0861_03024</name>
</gene>
<evidence type="ECO:0000256" key="3">
    <source>
        <dbReference type="ARBA" id="ARBA00022679"/>
    </source>
</evidence>
<dbReference type="InterPro" id="IPR050091">
    <property type="entry name" value="PKS_NRPS_Biosynth_Enz"/>
</dbReference>
<dbReference type="Pfam" id="PF02801">
    <property type="entry name" value="Ketoacyl-synt_C"/>
    <property type="match status" value="1"/>
</dbReference>
<dbReference type="PROSITE" id="PS00606">
    <property type="entry name" value="KS3_1"/>
    <property type="match status" value="1"/>
</dbReference>
<dbReference type="SMART" id="SM00829">
    <property type="entry name" value="PKS_ER"/>
    <property type="match status" value="1"/>
</dbReference>
<evidence type="ECO:0000313" key="13">
    <source>
        <dbReference type="EMBL" id="KZL69323.1"/>
    </source>
</evidence>
<accession>A0A161WCC2</accession>
<dbReference type="CDD" id="cd05274">
    <property type="entry name" value="KR_FAS_SDR_x"/>
    <property type="match status" value="1"/>
</dbReference>
<feature type="domain" description="PKS/mFAS DH" evidence="12">
    <location>
        <begin position="994"/>
        <end position="1303"/>
    </location>
</feature>
<sequence>MPYVQDSSSPGETDSSSGEYPGQQQNMVDDATYAARSHACSTEKPLSEQLEPIAVVGMGCRLPGSVSSPADFWKLMMSKGTGQNPKVPESRFNIDSHYHKDNDRPGSFHVLGGYFVDGTLQEFDPSFFGITPIEAMWMDPQQRKLLEVVYESFESAGVTLEEIAGSKTAVFAASFTADFQQMSFKEPSFRHAFAATGVDPGIISNRISHAFNLKGPSIVVNTACSSSVYAIHNACNALRNKECQAAVVCGVNLILTVDQHMNTAKLGVLSPTSTCHTFDESADGYGRAEGAGAVYLKRLSDAIRDGDPIRAVIRSSATNNNGKVPAVGITHPNRDGQVEVIKHAYHRGGNLDPRLTGFFECHGTGTAIGDPLEVHAVSLAMNDQRSEENPLLIGAVKTNIGHSEAASGLSAVIKAVLMAERGVIPPTRGITKRNPKIQWSDWKVATHNDAVAFPQELPVRRVSVNSFGYGGTNAHIIVEGADSLLTRIQSYKYIDPTATLSRTGRVKMPRGTFDRNRPFLLAFSAHDKAALERRVATHAQVSGDYDLLDLSYTLANRRTRFPSRGYAVVSPGSRASATATGSFDGLVCADNKKTPTIGFVFTGQGAQWPRMGAELMAYYPSFRRTIQVLDMTLGDLDNAPEWTIEEALLERGPSSRVQEAEFAQPLTTAIQIALVQLLRVWGVRPVVTVGHSSGEIAAAYAAGYISASEAIIMAYCRGQVVRDINTNGAMMAVGIGAEAVEPYLAQLSPAGSVSVACHNSPSGVTLSGDAAAIDELQDRLTKEKIFARVVKTGGKAYHSPHMIPASEAYERLVQSSKASLLPFDLPLEKGATRMVSSVTNSILAQDAVLDETYFSANLRNPVLFNQAVQTILTAPEFEDVDLLVEIGPHSAMSGPIRQIKTALGAAKLEYLPTLLRDKHCATEALRFAGDLFLRNYPLNLERVTSIEESLGSGKVVCKQGSLIVDLPSYSWSTKQFWAEARHSIEHRQPKYPRHDILGSLLPGASLSEPTWRNVLRIRDVPWLKDHSLGGEAVFPAAAYFSMAMEAITQMTELGAGNVEIANYVLRDVSIKKALVTPDDDNGIEVMLNMRPAMSNPGEAADAYHSWFDFNVSSIDQEGVAKDHMTGSIAINARESRPEASPAPDHLTRKASGKEWNQALRAVGFDYGPTFADMTDIGFNGKDYICTCKTAAKAETGTMIGESRHVLHPATVDSCLQLMIASIYAGRTKAVGAGAVPIQVDEVTIWKPTASQLADGGRATVVSYTSERGMRSFNCGSELVANDGQLLMHIANMRCTLYEAAIPQAASELAKPMSYGEMVWRPDVESPTVAGEELHVAEYLDLAAFKDAGTKVLDVDGTQATAILNRLPDLIYTAAVANPDALKDAVSQCKNAKLIKWEAGGSLADLDLKSDSFDIVVLSAGLDKDLVSFRECPTLIFLGEDGRVRNVSSNNSAPTRQEKPSRSDIQLVYRNTAPGLLDSTYHRTVANEELNRSFHEIGCVAVPVQLLDMATVDTHVVVLDLGKPMLADLSAEEFAAVQKITNNASTLLWVSDGGIMKGQTPEAAIASGLMRAIRVEQATISIVTVDFDRETTSDDQVTSWVSENAVRQIDSAAGMENEYCVSHGKPYICRLVPHDRINNTIQADDSMESVPFAKDLRMRGTVMSGKLVFEHIPGKAADNLDSDAVEVQVRFAGLNKEGVLVISGSDYPTDFSHDLGGVVVRVGSAVADLAVGDSVVGFNLDRFSSYQTVSASMLQKVHLGESLLDLTAMALPYASALYGLKRLADVQKGESVLILQGSGFGGAAAINLSAALGAVPYVVTADLSEATRIMEICGLTRQQVLSSPEEVNSFLRSGLGRRGVDVVYSSGWSPYWLSREAWRSIAPSGRFVDSGRKKVLNRQSIDTVPFHRGASYCSYDIVDMFKCKPVTVSELLADAVRLHREGRIAMRVPPQTVNIAELDRAVAQFSDDLASGRTVAEYEVSATPLQMLPSVELIEFSGRATYLLVGCLGGLGRSLTSWMMRNGARNFCFLSRSGADAKPAAALVSDLEAAGADVVIVRGDASVPEDVRRAVASIPADRPLRGVVQAAMVLRDGLFHSMSFEDWQASIRPKVHGTANLQDALADTPLDFFLMTSSVSGILGTPGQANYAAANSFLDALAHHRRSRGQNACAAIVPMVLGVGVVAENEDLEDALTRKGMYGIDEEHLLRSFEIAIREQQRPKTEGGIDHLVIGLDPHLLADAMNSAGTSEAFWMVDPRFRTLTHHVRSGPAAGGAEGGAGLLASLLAATTGPEAVLAAREAIEGKLGRMLLLDADAFGDLAQSVASYGIDSMIGAELRNWLFKEFGLDIPFQQLLGPSLTPTKLAEQICASHGIAV</sequence>
<dbReference type="SUPFAM" id="SSF55048">
    <property type="entry name" value="Probable ACP-binding domain of malonyl-CoA ACP transacylase"/>
    <property type="match status" value="1"/>
</dbReference>
<evidence type="ECO:0000259" key="12">
    <source>
        <dbReference type="PROSITE" id="PS52019"/>
    </source>
</evidence>
<evidence type="ECO:0000256" key="6">
    <source>
        <dbReference type="ARBA" id="ARBA00023268"/>
    </source>
</evidence>
<dbReference type="Proteomes" id="UP000076552">
    <property type="component" value="Unassembled WGS sequence"/>
</dbReference>
<name>A0A161WCC2_9PEZI</name>
<dbReference type="Pfam" id="PF08240">
    <property type="entry name" value="ADH_N"/>
    <property type="match status" value="1"/>
</dbReference>
<dbReference type="Gene3D" id="3.40.366.10">
    <property type="entry name" value="Malonyl-Coenzyme A Acyl Carrier Protein, domain 2"/>
    <property type="match status" value="1"/>
</dbReference>
<dbReference type="InterPro" id="IPR032821">
    <property type="entry name" value="PKS_assoc"/>
</dbReference>
<dbReference type="InterPro" id="IPR049552">
    <property type="entry name" value="PKS_DH_N"/>
</dbReference>
<dbReference type="InterPro" id="IPR020841">
    <property type="entry name" value="PKS_Beta-ketoAc_synthase_dom"/>
</dbReference>
<dbReference type="InterPro" id="IPR020843">
    <property type="entry name" value="ER"/>
</dbReference>
<dbReference type="SMART" id="SM00826">
    <property type="entry name" value="PKS_DH"/>
    <property type="match status" value="1"/>
</dbReference>
<dbReference type="PROSITE" id="PS00012">
    <property type="entry name" value="PHOSPHOPANTETHEINE"/>
    <property type="match status" value="1"/>
</dbReference>
<dbReference type="Gene3D" id="3.40.50.720">
    <property type="entry name" value="NAD(P)-binding Rossmann-like Domain"/>
    <property type="match status" value="2"/>
</dbReference>
<dbReference type="Pfam" id="PF14765">
    <property type="entry name" value="PS-DH"/>
    <property type="match status" value="1"/>
</dbReference>
<feature type="region of interest" description="C-terminal hotdog fold" evidence="8">
    <location>
        <begin position="1147"/>
        <end position="1303"/>
    </location>
</feature>
<dbReference type="GO" id="GO:0004315">
    <property type="term" value="F:3-oxoacyl-[acyl-carrier-protein] synthase activity"/>
    <property type="evidence" value="ECO:0007669"/>
    <property type="project" value="InterPro"/>
</dbReference>
<dbReference type="GO" id="GO:0008168">
    <property type="term" value="F:methyltransferase activity"/>
    <property type="evidence" value="ECO:0007669"/>
    <property type="project" value="UniProtKB-KW"/>
</dbReference>
<feature type="domain" description="Ketosynthase family 3 (KS3)" evidence="11">
    <location>
        <begin position="50"/>
        <end position="480"/>
    </location>
</feature>
<dbReference type="STRING" id="708197.A0A161WCC2"/>
<dbReference type="Pfam" id="PF21089">
    <property type="entry name" value="PKS_DH_N"/>
    <property type="match status" value="1"/>
</dbReference>
<dbReference type="Gene3D" id="3.10.129.110">
    <property type="entry name" value="Polyketide synthase dehydratase"/>
    <property type="match status" value="1"/>
</dbReference>
<dbReference type="InterPro" id="IPR042104">
    <property type="entry name" value="PKS_dehydratase_sf"/>
</dbReference>
<dbReference type="InterPro" id="IPR011032">
    <property type="entry name" value="GroES-like_sf"/>
</dbReference>
<dbReference type="SUPFAM" id="SSF50129">
    <property type="entry name" value="GroES-like"/>
    <property type="match status" value="1"/>
</dbReference>
<dbReference type="SMART" id="SM00823">
    <property type="entry name" value="PKS_PP"/>
    <property type="match status" value="1"/>
</dbReference>
<keyword evidence="14" id="KW-1185">Reference proteome</keyword>
<dbReference type="InterPro" id="IPR016039">
    <property type="entry name" value="Thiolase-like"/>
</dbReference>
<reference evidence="13 14" key="1">
    <citation type="submission" date="2015-06" db="EMBL/GenBank/DDBJ databases">
        <title>Survival trade-offs in plant roots during colonization by closely related pathogenic and mutualistic fungi.</title>
        <authorList>
            <person name="Hacquard S."/>
            <person name="Kracher B."/>
            <person name="Hiruma K."/>
            <person name="Weinman A."/>
            <person name="Muench P."/>
            <person name="Garrido Oter R."/>
            <person name="Ver Loren van Themaat E."/>
            <person name="Dallerey J.-F."/>
            <person name="Damm U."/>
            <person name="Henrissat B."/>
            <person name="Lespinet O."/>
            <person name="Thon M."/>
            <person name="Kemen E."/>
            <person name="McHardy A.C."/>
            <person name="Schulze-Lefert P."/>
            <person name="O'Connell R.J."/>
        </authorList>
    </citation>
    <scope>NUCLEOTIDE SEQUENCE [LARGE SCALE GENOMIC DNA]</scope>
    <source>
        <strain evidence="13 14">0861</strain>
    </source>
</reference>
<evidence type="ECO:0000256" key="8">
    <source>
        <dbReference type="PROSITE-ProRule" id="PRU01363"/>
    </source>
</evidence>